<dbReference type="InterPro" id="IPR057577">
    <property type="entry name" value="Nucleoprot-TPR/MLP1_dom"/>
</dbReference>
<gene>
    <name evidence="9" type="ORF">BG006_002739</name>
</gene>
<feature type="region of interest" description="Disordered" evidence="5">
    <location>
        <begin position="1889"/>
        <end position="2149"/>
    </location>
</feature>
<accession>A0A9P5SSH7</accession>
<reference evidence="9" key="1">
    <citation type="journal article" date="2020" name="Fungal Divers.">
        <title>Resolving the Mortierellaceae phylogeny through synthesis of multi-gene phylogenetics and phylogenomics.</title>
        <authorList>
            <person name="Vandepol N."/>
            <person name="Liber J."/>
            <person name="Desiro A."/>
            <person name="Na H."/>
            <person name="Kennedy M."/>
            <person name="Barry K."/>
            <person name="Grigoriev I.V."/>
            <person name="Miller A.N."/>
            <person name="O'Donnell K."/>
            <person name="Stajich J.E."/>
            <person name="Bonito G."/>
        </authorList>
    </citation>
    <scope>NUCLEOTIDE SEQUENCE</scope>
    <source>
        <strain evidence="9">NVP1</strain>
    </source>
</reference>
<evidence type="ECO:0000259" key="7">
    <source>
        <dbReference type="Pfam" id="PF25481"/>
    </source>
</evidence>
<feature type="coiled-coil region" evidence="4">
    <location>
        <begin position="475"/>
        <end position="537"/>
    </location>
</feature>
<feature type="compositionally biased region" description="Basic and acidic residues" evidence="5">
    <location>
        <begin position="2132"/>
        <end position="2141"/>
    </location>
</feature>
<feature type="compositionally biased region" description="Acidic residues" evidence="5">
    <location>
        <begin position="2116"/>
        <end position="2131"/>
    </location>
</feature>
<feature type="compositionally biased region" description="Polar residues" evidence="5">
    <location>
        <begin position="1910"/>
        <end position="1923"/>
    </location>
</feature>
<feature type="coiled-coil region" evidence="4">
    <location>
        <begin position="728"/>
        <end position="755"/>
    </location>
</feature>
<feature type="region of interest" description="Disordered" evidence="5">
    <location>
        <begin position="1763"/>
        <end position="1826"/>
    </location>
</feature>
<dbReference type="GO" id="GO:0006606">
    <property type="term" value="P:protein import into nucleus"/>
    <property type="evidence" value="ECO:0007669"/>
    <property type="project" value="InterPro"/>
</dbReference>
<feature type="compositionally biased region" description="Acidic residues" evidence="5">
    <location>
        <begin position="1926"/>
        <end position="1948"/>
    </location>
</feature>
<feature type="region of interest" description="Disordered" evidence="5">
    <location>
        <begin position="1652"/>
        <end position="1749"/>
    </location>
</feature>
<feature type="compositionally biased region" description="Low complexity" evidence="5">
    <location>
        <begin position="1674"/>
        <end position="1684"/>
    </location>
</feature>
<keyword evidence="3" id="KW-0539">Nucleus</keyword>
<dbReference type="Pfam" id="PF07926">
    <property type="entry name" value="TPR_MLP1_2"/>
    <property type="match status" value="1"/>
</dbReference>
<dbReference type="Pfam" id="PF25481">
    <property type="entry name" value="Nucleoprot-TPR"/>
    <property type="match status" value="1"/>
</dbReference>
<feature type="domain" description="Nucleoprotein TPR/MPL1" evidence="7">
    <location>
        <begin position="202"/>
        <end position="281"/>
    </location>
</feature>
<dbReference type="GO" id="GO:0017056">
    <property type="term" value="F:structural constituent of nuclear pore"/>
    <property type="evidence" value="ECO:0007669"/>
    <property type="project" value="TreeGrafter"/>
</dbReference>
<dbReference type="PANTHER" id="PTHR18898">
    <property type="entry name" value="NUCLEOPROTEIN TPR-RELATED"/>
    <property type="match status" value="1"/>
</dbReference>
<feature type="domain" description="NUA/TPR/MLP1-2-like" evidence="8">
    <location>
        <begin position="511"/>
        <end position="609"/>
    </location>
</feature>
<evidence type="ECO:0008006" key="11">
    <source>
        <dbReference type="Google" id="ProtNLM"/>
    </source>
</evidence>
<dbReference type="PANTHER" id="PTHR18898:SF2">
    <property type="entry name" value="NUCLEOPROTEIN TPR"/>
    <property type="match status" value="1"/>
</dbReference>
<name>A0A9P5SSH7_9FUNG</name>
<feature type="coiled-coil region" evidence="4">
    <location>
        <begin position="1311"/>
        <end position="1380"/>
    </location>
</feature>
<feature type="region of interest" description="Disordered" evidence="5">
    <location>
        <begin position="949"/>
        <end position="969"/>
    </location>
</feature>
<evidence type="ECO:0000256" key="4">
    <source>
        <dbReference type="SAM" id="Coils"/>
    </source>
</evidence>
<dbReference type="EMBL" id="JAAAUY010000168">
    <property type="protein sequence ID" value="KAF9334075.1"/>
    <property type="molecule type" value="Genomic_DNA"/>
</dbReference>
<dbReference type="GO" id="GO:0005643">
    <property type="term" value="C:nuclear pore"/>
    <property type="evidence" value="ECO:0007669"/>
    <property type="project" value="TreeGrafter"/>
</dbReference>
<evidence type="ECO:0000256" key="5">
    <source>
        <dbReference type="SAM" id="MobiDB-lite"/>
    </source>
</evidence>
<feature type="compositionally biased region" description="Low complexity" evidence="5">
    <location>
        <begin position="1703"/>
        <end position="1720"/>
    </location>
</feature>
<dbReference type="Proteomes" id="UP000696485">
    <property type="component" value="Unassembled WGS sequence"/>
</dbReference>
<evidence type="ECO:0000313" key="9">
    <source>
        <dbReference type="EMBL" id="KAF9334075.1"/>
    </source>
</evidence>
<keyword evidence="10" id="KW-1185">Reference proteome</keyword>
<evidence type="ECO:0000256" key="1">
    <source>
        <dbReference type="ARBA" id="ARBA00004123"/>
    </source>
</evidence>
<evidence type="ECO:0000256" key="2">
    <source>
        <dbReference type="ARBA" id="ARBA00023054"/>
    </source>
</evidence>
<feature type="region of interest" description="Disordered" evidence="5">
    <location>
        <begin position="604"/>
        <end position="623"/>
    </location>
</feature>
<proteinExistence type="predicted"/>
<feature type="compositionally biased region" description="Low complexity" evidence="5">
    <location>
        <begin position="1763"/>
        <end position="1781"/>
    </location>
</feature>
<feature type="compositionally biased region" description="Polar residues" evidence="5">
    <location>
        <begin position="951"/>
        <end position="961"/>
    </location>
</feature>
<feature type="compositionally biased region" description="Basic and acidic residues" evidence="5">
    <location>
        <begin position="604"/>
        <end position="619"/>
    </location>
</feature>
<evidence type="ECO:0000313" key="10">
    <source>
        <dbReference type="Proteomes" id="UP000696485"/>
    </source>
</evidence>
<comment type="caution">
    <text evidence="9">The sequence shown here is derived from an EMBL/GenBank/DDBJ whole genome shotgun (WGS) entry which is preliminary data.</text>
</comment>
<sequence length="2149" mass="240138">MEDATNMTAQQQARIAKLLALDAEDLAKIMDQLQAAGDQITPSLQKLFQQLDEKAIEFASENWKEQAEEAKAALSTERINSEQRAQQSEAKINAFKSQLIITRQKLQTETKQKLEAEAKSAEYESRVKSQQSGTLHTGVELDHLKSRVETLEAEKRDALAAHERKVTELDQMNEDYRNLMNNHQEVKKEASKNETEAREARSSEMSHKLQQQALKQELDMLKQRIEWTKSELEAKSTELTTYRNDKSAQVLKLQSELDQARLEATTSAQSNTNLQRRLKDLQDKLDESLVKSSEQQEKILTQEEQFRGEMETQRRLADLYQRSSKDATERVAEVEQNMLELQEALARKDVDYSENITEARLDKLGVAEQKVQLQMDLEYAKQEIERLKAEQKRADELLEKAGLTESSSEIGRMGVLSPTAAVVGRMQKTGMSLTQVYSRYMDLQVEHFTLKTENSSLKEAMADIVKELADGAPLIQEQRNECLRMKLHAEELSAQLEAAMQEKDQIAYGAREVLARLDGLTKERDDLRKENHDLDRQVHNLLWRLKAPNAPQALAPESTRSVYSENATDAERIIEDHFVLFSDIQELQKQNKKLREVARELTKERTDAEEAKERARTEEEQNVIQEAKRQIESMREEIGSKDMQLSAYKTQTEMQRRLLEAHNIKHKEAADKETNPSTPAVDAVQTSEGLEYAKLLGEVQKAYDNYRHETTVDTKYLKEQLAQVQTENSECRIKLGRAQAQVELLEQRYQLATENSNHQTTEMSELRKRCSFLQDAATRHEITNHRLSSDLTTERDTASRLASEIGNLKQEQALSKALETRFRDDIDSLIKEKGHLSSLLQSVQNMANETERSSEQVKRRLEVAVTSREQEVETLKEKLKEEIESSKRLRDRKDIEAKEWQSRIDNLNKEHQSVRESLIQSKTSLDYSNAKVEDLTKQLKSREDQLAIYQQKPSGSESSEATPEEKLQAQVSQLRAELARHQAEADASREHVAQFQAISQTNEDRLAEITSTFEEFKKEHEEAIARSNENVKNLESKLGAAEERAQSAASNLIEMQNKADAERNDWKAEKAVLDERIRNLEGVESQMKEIEAQYRADILEHSSSAARAHEDYQRELLNHARDMEALSNLKQTHARQAAELTKYKASAESAIANLQSAEISWESQKSVLQKTLSEVEKRCSELKDQNEKLHLHLEDVNAKANSLQRLNAPAPIADLAEGVASEAEGTPKGSVEHQLAELRDVIRYVRREKEILECQHELNLQESRRLKQQVEETNRSLEETRTLLTKERTKQQDAMVSKEKHEEILEKINQINLLRESNTMLRSENDRLQKLVTQLEERNRELQSTLDPLNQQVREMTVDLETSKEELKQLGEDRDRWRTRTHDIMAKHDRIDPTEFQELKDAVEKYKVEVAENIAAANAAKAENEATLAKMQEVGARTNKMASHAQAWRKKHQEEAVKVAELQKELEATKARVPELEKSLEEANKGSSNNAAVQREKENLQRTLDIVQKAKDALTSEKAELEKGLDAYKSKMAISVERNRQLNRRLKEAEAKLASGDSGNGGDSQAIEAAVKAKEAELEKKHAAEKAALEKTISEQSQVANGAPDAAAVAKIAELQKQANSHNMAEMRSRIMLQTKDKEINQLKSQLALLGGQVGNGTTSQTASPTPTAPTTPPGSALSASAPAFTPQTPRPPIRVRPTGTNAPPLASAPAPTAAAGPGVRPRPTPPTLNAGPGQQRLRPPLSARNAAAAAAAAGTGAVVSPATASPLATTPAPVTPALTTNPSRGRMIKRRREDELPMGIPQANTAQGSAPTQEAPSSTTTATTPVADTNAKTTLIKRQRPLPVIEPQQAQVAAVQHVQATTVTESSPAAFPSADSPLNTTTITSTVTAVRSSTTSSPHGQKRRLEATESVQENITIVSTPNPADLEDMEEAPTAEQEESSAMDVDDAPPVKRIRPTSHVVIAEVPEDSNGDLPGTPGAHLDEEEEDTTIHEEPSAQDDAQEEGEMPEEPQSEAETSNDAAISAPEASTGPEEAAASSIEEQDNRDLEEEVEEGEHIEGDLEAEQDAHESSAQEPAQEPAQEEDLGMAVDTGYDTPDPLLADEDFDVQTPLGGHDDEEDEGEEAGDFELDMDAHQNRGQETEGEPEAQ</sequence>
<feature type="compositionally biased region" description="Acidic residues" evidence="5">
    <location>
        <begin position="1996"/>
        <end position="2013"/>
    </location>
</feature>
<protein>
    <recommendedName>
        <fullName evidence="11">Nucleoprotein TPR/MLP1 domain-containing protein</fullName>
    </recommendedName>
</protein>
<evidence type="ECO:0000259" key="8">
    <source>
        <dbReference type="Pfam" id="PF25785"/>
    </source>
</evidence>
<feature type="coiled-coil region" evidence="4">
    <location>
        <begin position="1235"/>
        <end position="1287"/>
    </location>
</feature>
<feature type="compositionally biased region" description="Low complexity" evidence="5">
    <location>
        <begin position="1810"/>
        <end position="1826"/>
    </location>
</feature>
<feature type="compositionally biased region" description="Low complexity" evidence="5">
    <location>
        <begin position="1738"/>
        <end position="1749"/>
    </location>
</feature>
<evidence type="ECO:0000259" key="6">
    <source>
        <dbReference type="Pfam" id="PF07926"/>
    </source>
</evidence>
<dbReference type="InterPro" id="IPR057974">
    <property type="entry name" value="NUA/TPR/MLP1-2-like_dom"/>
</dbReference>
<keyword evidence="2 4" id="KW-0175">Coiled coil</keyword>
<evidence type="ECO:0000256" key="3">
    <source>
        <dbReference type="ARBA" id="ARBA00023242"/>
    </source>
</evidence>
<feature type="compositionally biased region" description="Low complexity" evidence="5">
    <location>
        <begin position="1889"/>
        <end position="1898"/>
    </location>
</feature>
<feature type="compositionally biased region" description="Acidic residues" evidence="5">
    <location>
        <begin position="2041"/>
        <end position="2054"/>
    </location>
</feature>
<feature type="domain" description="Nucleoprotein TPR/MLP1-2" evidence="6">
    <location>
        <begin position="1069"/>
        <end position="1195"/>
    </location>
</feature>
<dbReference type="InterPro" id="IPR012929">
    <property type="entry name" value="Nucleoprot-TPR/MLP1-2_dom"/>
</dbReference>
<dbReference type="GO" id="GO:0006406">
    <property type="term" value="P:mRNA export from nucleus"/>
    <property type="evidence" value="ECO:0007669"/>
    <property type="project" value="TreeGrafter"/>
</dbReference>
<comment type="subcellular location">
    <subcellularLocation>
        <location evidence="1">Nucleus</location>
    </subcellularLocation>
</comment>
<feature type="coiled-coil region" evidence="4">
    <location>
        <begin position="1165"/>
        <end position="1199"/>
    </location>
</feature>
<feature type="region of interest" description="Disordered" evidence="5">
    <location>
        <begin position="184"/>
        <end position="207"/>
    </location>
</feature>
<dbReference type="Pfam" id="PF25785">
    <property type="entry name" value="TPR"/>
    <property type="match status" value="1"/>
</dbReference>
<feature type="coiled-coil region" evidence="4">
    <location>
        <begin position="1445"/>
        <end position="1552"/>
    </location>
</feature>
<feature type="compositionally biased region" description="Basic and acidic residues" evidence="5">
    <location>
        <begin position="2055"/>
        <end position="2072"/>
    </location>
</feature>
<organism evidence="9 10">
    <name type="scientific">Podila minutissima</name>
    <dbReference type="NCBI Taxonomy" id="64525"/>
    <lineage>
        <taxon>Eukaryota</taxon>
        <taxon>Fungi</taxon>
        <taxon>Fungi incertae sedis</taxon>
        <taxon>Mucoromycota</taxon>
        <taxon>Mortierellomycotina</taxon>
        <taxon>Mortierellomycetes</taxon>
        <taxon>Mortierellales</taxon>
        <taxon>Mortierellaceae</taxon>
        <taxon>Podila</taxon>
    </lineage>
</organism>